<evidence type="ECO:0000313" key="2">
    <source>
        <dbReference type="EMBL" id="QOR73481.1"/>
    </source>
</evidence>
<organism evidence="2 3">
    <name type="scientific">Cruoricaptor ignavus</name>
    <dbReference type="NCBI Taxonomy" id="1118202"/>
    <lineage>
        <taxon>Bacteria</taxon>
        <taxon>Pseudomonadati</taxon>
        <taxon>Bacteroidota</taxon>
        <taxon>Flavobacteriia</taxon>
        <taxon>Flavobacteriales</taxon>
        <taxon>Weeksellaceae</taxon>
        <taxon>Cruoricaptor</taxon>
    </lineage>
</organism>
<dbReference type="Pfam" id="PF00534">
    <property type="entry name" value="Glycos_transf_1"/>
    <property type="match status" value="1"/>
</dbReference>
<dbReference type="PANTHER" id="PTHR12526">
    <property type="entry name" value="GLYCOSYLTRANSFERASE"/>
    <property type="match status" value="1"/>
</dbReference>
<dbReference type="Gene3D" id="3.40.50.2000">
    <property type="entry name" value="Glycogen Phosphorylase B"/>
    <property type="match status" value="2"/>
</dbReference>
<dbReference type="PANTHER" id="PTHR12526:SF630">
    <property type="entry name" value="GLYCOSYLTRANSFERASE"/>
    <property type="match status" value="1"/>
</dbReference>
<reference evidence="2 3" key="1">
    <citation type="submission" date="2020-10" db="EMBL/GenBank/DDBJ databases">
        <title>Complete genome of Cruoricapor ignavus strain M1214 isolated from the blood culture of a febrile patient.</title>
        <authorList>
            <person name="Guglielmino C.J.D."/>
        </authorList>
    </citation>
    <scope>NUCLEOTIDE SEQUENCE [LARGE SCALE GENOMIC DNA]</scope>
    <source>
        <strain evidence="2 3">M1214</strain>
    </source>
</reference>
<dbReference type="InterPro" id="IPR001296">
    <property type="entry name" value="Glyco_trans_1"/>
</dbReference>
<dbReference type="SUPFAM" id="SSF53756">
    <property type="entry name" value="UDP-Glycosyltransferase/glycogen phosphorylase"/>
    <property type="match status" value="1"/>
</dbReference>
<gene>
    <name evidence="2" type="ORF">IMZ16_08105</name>
</gene>
<accession>A0A7M1T147</accession>
<dbReference type="GO" id="GO:0016757">
    <property type="term" value="F:glycosyltransferase activity"/>
    <property type="evidence" value="ECO:0007669"/>
    <property type="project" value="InterPro"/>
</dbReference>
<dbReference type="KEGG" id="civ:IMZ16_08105"/>
<evidence type="ECO:0000259" key="1">
    <source>
        <dbReference type="Pfam" id="PF00534"/>
    </source>
</evidence>
<dbReference type="RefSeq" id="WP_193439627.1">
    <property type="nucleotide sequence ID" value="NZ_CP063145.1"/>
</dbReference>
<dbReference type="EMBL" id="CP063145">
    <property type="protein sequence ID" value="QOR73481.1"/>
    <property type="molecule type" value="Genomic_DNA"/>
</dbReference>
<keyword evidence="2" id="KW-0808">Transferase</keyword>
<name>A0A7M1T147_9FLAO</name>
<dbReference type="Proteomes" id="UP000593605">
    <property type="component" value="Chromosome"/>
</dbReference>
<proteinExistence type="predicted"/>
<feature type="domain" description="Glycosyl transferase family 1" evidence="1">
    <location>
        <begin position="197"/>
        <end position="358"/>
    </location>
</feature>
<dbReference type="AlphaFoldDB" id="A0A7M1T147"/>
<evidence type="ECO:0000313" key="3">
    <source>
        <dbReference type="Proteomes" id="UP000593605"/>
    </source>
</evidence>
<protein>
    <submittedName>
        <fullName evidence="2">Glycosyltransferase</fullName>
    </submittedName>
</protein>
<sequence>MTADKKNSTPIAFFIIDYTASGGVEKVTADLMQGFADKGFTNLHLLSLQPSKEIPTMNFPVKFYAKNNLGKKENFEKNLTNYLKNNKIEFLIFQGDNISISLKILQVCNAIKVQAYPQYHGSPFAYLKKYSDAERKNWDKKIVAALQFPFKKAKLKRYISNSKNGIFCVSEGSANELKKIFPSLADKVKVRRNPINFNFPGLEKKQKIVSFLSRMENRHKNAFLSVKAWQKIHRNFPDWSLHLAGEGALLKKMKQFAAEQNIENIVFHGFLQNPENLLAKSAISISCSNCEGYSMSIAEAIVHRNAIAATKSDGGIQDMLIDGQTALLSPKNDAEGLAENIARLIQDSDLRSQVAEAALENLKQQMPTDVPALWINEFFG</sequence>